<dbReference type="InterPro" id="IPR037121">
    <property type="entry name" value="Ribosomal_bL25_C"/>
</dbReference>
<dbReference type="Gene3D" id="2.40.240.10">
    <property type="entry name" value="Ribosomal Protein L25, Chain P"/>
    <property type="match status" value="1"/>
</dbReference>
<evidence type="ECO:0000313" key="8">
    <source>
        <dbReference type="EMBL" id="SHJ98002.1"/>
    </source>
</evidence>
<dbReference type="AlphaFoldDB" id="A0A1M6NR06"/>
<keyword evidence="4 5" id="KW-0687">Ribonucleoprotein</keyword>
<feature type="domain" description="Large ribosomal subunit protein bL25 beta" evidence="7">
    <location>
        <begin position="100"/>
        <end position="180"/>
    </location>
</feature>
<keyword evidence="2 5" id="KW-0694">RNA-binding</keyword>
<dbReference type="PANTHER" id="PTHR33284:SF1">
    <property type="entry name" value="RIBOSOMAL PROTEIN L25_GLN-TRNA SYNTHETASE, ANTI-CODON-BINDING DOMAIN-CONTAINING PROTEIN"/>
    <property type="match status" value="1"/>
</dbReference>
<evidence type="ECO:0000259" key="6">
    <source>
        <dbReference type="Pfam" id="PF01386"/>
    </source>
</evidence>
<dbReference type="STRING" id="1121298.SAMN05444401_0281"/>
<dbReference type="GO" id="GO:0008097">
    <property type="term" value="F:5S rRNA binding"/>
    <property type="evidence" value="ECO:0007669"/>
    <property type="project" value="InterPro"/>
</dbReference>
<dbReference type="OrthoDB" id="9790002at2"/>
<evidence type="ECO:0000256" key="3">
    <source>
        <dbReference type="ARBA" id="ARBA00022980"/>
    </source>
</evidence>
<dbReference type="HAMAP" id="MF_01334">
    <property type="entry name" value="Ribosomal_bL25_CTC"/>
    <property type="match status" value="1"/>
</dbReference>
<dbReference type="NCBIfam" id="TIGR00731">
    <property type="entry name" value="bL25_bact_ctc"/>
    <property type="match status" value="1"/>
</dbReference>
<dbReference type="GO" id="GO:0022625">
    <property type="term" value="C:cytosolic large ribosomal subunit"/>
    <property type="evidence" value="ECO:0007669"/>
    <property type="project" value="TreeGrafter"/>
</dbReference>
<evidence type="ECO:0000256" key="5">
    <source>
        <dbReference type="HAMAP-Rule" id="MF_01334"/>
    </source>
</evidence>
<keyword evidence="1 5" id="KW-0699">rRNA-binding</keyword>
<evidence type="ECO:0000256" key="1">
    <source>
        <dbReference type="ARBA" id="ARBA00022730"/>
    </source>
</evidence>
<dbReference type="InterPro" id="IPR020930">
    <property type="entry name" value="Ribosomal_uL5_bac-type"/>
</dbReference>
<dbReference type="Gene3D" id="2.170.120.20">
    <property type="entry name" value="Ribosomal protein L25, beta domain"/>
    <property type="match status" value="1"/>
</dbReference>
<keyword evidence="9" id="KW-1185">Reference proteome</keyword>
<organism evidence="8 9">
    <name type="scientific">Clostridium amylolyticum</name>
    <dbReference type="NCBI Taxonomy" id="1121298"/>
    <lineage>
        <taxon>Bacteria</taxon>
        <taxon>Bacillati</taxon>
        <taxon>Bacillota</taxon>
        <taxon>Clostridia</taxon>
        <taxon>Eubacteriales</taxon>
        <taxon>Clostridiaceae</taxon>
        <taxon>Clostridium</taxon>
    </lineage>
</organism>
<gene>
    <name evidence="5" type="primary">rplY</name>
    <name evidence="5" type="synonym">ctc</name>
    <name evidence="8" type="ORF">SAMN05444401_0281</name>
</gene>
<evidence type="ECO:0000313" key="9">
    <source>
        <dbReference type="Proteomes" id="UP000184080"/>
    </source>
</evidence>
<dbReference type="Pfam" id="PF01386">
    <property type="entry name" value="Ribosomal_L25p"/>
    <property type="match status" value="1"/>
</dbReference>
<dbReference type="SUPFAM" id="SSF50715">
    <property type="entry name" value="Ribosomal protein L25-like"/>
    <property type="match status" value="1"/>
</dbReference>
<evidence type="ECO:0000256" key="4">
    <source>
        <dbReference type="ARBA" id="ARBA00023274"/>
    </source>
</evidence>
<evidence type="ECO:0000259" key="7">
    <source>
        <dbReference type="Pfam" id="PF14693"/>
    </source>
</evidence>
<dbReference type="InterPro" id="IPR020057">
    <property type="entry name" value="Ribosomal_bL25_b-dom"/>
</dbReference>
<comment type="function">
    <text evidence="5">This is one of the proteins that binds to the 5S RNA in the ribosome where it forms part of the central protuberance.</text>
</comment>
<dbReference type="EMBL" id="FQZO01000012">
    <property type="protein sequence ID" value="SHJ98002.1"/>
    <property type="molecule type" value="Genomic_DNA"/>
</dbReference>
<evidence type="ECO:0000256" key="2">
    <source>
        <dbReference type="ARBA" id="ARBA00022884"/>
    </source>
</evidence>
<dbReference type="RefSeq" id="WP_073012262.1">
    <property type="nucleotide sequence ID" value="NZ_FQZO01000012.1"/>
</dbReference>
<comment type="subunit">
    <text evidence="5">Part of the 50S ribosomal subunit; part of the 5S rRNA/L5/L18/L25 subcomplex. Contacts the 5S rRNA. Binds to the 5S rRNA independently of L5 and L18.</text>
</comment>
<protein>
    <recommendedName>
        <fullName evidence="5">Large ribosomal subunit protein bL25</fullName>
    </recommendedName>
    <alternativeName>
        <fullName evidence="5">General stress protein CTC</fullName>
    </alternativeName>
</protein>
<dbReference type="InterPro" id="IPR001021">
    <property type="entry name" value="Ribosomal_bL25_long"/>
</dbReference>
<sequence>MSQLAVNIMERQATENPKALRREGMVPGIIYGESLDTAVPVKVENTNLLRLLKNNSKGSILKLNLNNKVWSCVVKEVQKDTIADEVLHVDFQYVKSDEIIKMNIPITYTGRENLELNRLVLGTFQPELELQGPAEKIPEHFDVDVSKMQFEDKLYAKDIELPEDIKLLTDPETLLAVVNASVTFKDIQEDSSESSESEE</sequence>
<dbReference type="GO" id="GO:0003735">
    <property type="term" value="F:structural constituent of ribosome"/>
    <property type="evidence" value="ECO:0007669"/>
    <property type="project" value="InterPro"/>
</dbReference>
<feature type="domain" description="Large ribosomal subunit protein bL25 L25" evidence="6">
    <location>
        <begin position="9"/>
        <end position="91"/>
    </location>
</feature>
<name>A0A1M6NR06_9CLOT</name>
<keyword evidence="3 5" id="KW-0689">Ribosomal protein</keyword>
<dbReference type="PANTHER" id="PTHR33284">
    <property type="entry name" value="RIBOSOMAL PROTEIN L25/GLN-TRNA SYNTHETASE, ANTI-CODON-BINDING DOMAIN-CONTAINING PROTEIN"/>
    <property type="match status" value="1"/>
</dbReference>
<reference evidence="8 9" key="1">
    <citation type="submission" date="2016-11" db="EMBL/GenBank/DDBJ databases">
        <authorList>
            <person name="Jaros S."/>
            <person name="Januszkiewicz K."/>
            <person name="Wedrychowicz H."/>
        </authorList>
    </citation>
    <scope>NUCLEOTIDE SEQUENCE [LARGE SCALE GENOMIC DNA]</scope>
    <source>
        <strain evidence="8 9">DSM 21864</strain>
    </source>
</reference>
<dbReference type="InterPro" id="IPR011035">
    <property type="entry name" value="Ribosomal_bL25/Gln-tRNA_synth"/>
</dbReference>
<dbReference type="CDD" id="cd00495">
    <property type="entry name" value="Ribosomal_L25_TL5_CTC"/>
    <property type="match status" value="1"/>
</dbReference>
<dbReference type="Proteomes" id="UP000184080">
    <property type="component" value="Unassembled WGS sequence"/>
</dbReference>
<dbReference type="Pfam" id="PF14693">
    <property type="entry name" value="Ribosomal_TL5_C"/>
    <property type="match status" value="1"/>
</dbReference>
<comment type="similarity">
    <text evidence="5">Belongs to the bacterial ribosomal protein bL25 family. CTC subfamily.</text>
</comment>
<proteinExistence type="inferred from homology"/>
<dbReference type="InterPro" id="IPR020056">
    <property type="entry name" value="Rbsml_bL25/Gln-tRNA_synth_N"/>
</dbReference>
<dbReference type="GO" id="GO:0006412">
    <property type="term" value="P:translation"/>
    <property type="evidence" value="ECO:0007669"/>
    <property type="project" value="UniProtKB-UniRule"/>
</dbReference>
<dbReference type="InterPro" id="IPR029751">
    <property type="entry name" value="Ribosomal_L25_dom"/>
</dbReference>
<accession>A0A1M6NR06</accession>